<evidence type="ECO:0000259" key="2">
    <source>
        <dbReference type="Pfam" id="PF00144"/>
    </source>
</evidence>
<feature type="domain" description="Beta-lactamase-like ARB-00930-like C-terminal" evidence="3">
    <location>
        <begin position="430"/>
        <end position="577"/>
    </location>
</feature>
<gene>
    <name evidence="4" type="ORF">QBC36DRAFT_357808</name>
</gene>
<dbReference type="Pfam" id="PF00144">
    <property type="entry name" value="Beta-lactamase"/>
    <property type="match status" value="1"/>
</dbReference>
<feature type="chain" id="PRO_5042810610" evidence="1">
    <location>
        <begin position="24"/>
        <end position="578"/>
    </location>
</feature>
<keyword evidence="1" id="KW-0732">Signal</keyword>
<dbReference type="Gene3D" id="3.40.710.10">
    <property type="entry name" value="DD-peptidase/beta-lactamase superfamily"/>
    <property type="match status" value="1"/>
</dbReference>
<keyword evidence="5" id="KW-1185">Reference proteome</keyword>
<reference evidence="4" key="2">
    <citation type="submission" date="2023-05" db="EMBL/GenBank/DDBJ databases">
        <authorList>
            <consortium name="Lawrence Berkeley National Laboratory"/>
            <person name="Steindorff A."/>
            <person name="Hensen N."/>
            <person name="Bonometti L."/>
            <person name="Westerberg I."/>
            <person name="Brannstrom I.O."/>
            <person name="Guillou S."/>
            <person name="Cros-Aarteil S."/>
            <person name="Calhoun S."/>
            <person name="Haridas S."/>
            <person name="Kuo A."/>
            <person name="Mondo S."/>
            <person name="Pangilinan J."/>
            <person name="Riley R."/>
            <person name="Labutti K."/>
            <person name="Andreopoulos B."/>
            <person name="Lipzen A."/>
            <person name="Chen C."/>
            <person name="Yanf M."/>
            <person name="Daum C."/>
            <person name="Ng V."/>
            <person name="Clum A."/>
            <person name="Ohm R."/>
            <person name="Martin F."/>
            <person name="Silar P."/>
            <person name="Natvig D."/>
            <person name="Lalanne C."/>
            <person name="Gautier V."/>
            <person name="Ament-Velasquez S.L."/>
            <person name="Kruys A."/>
            <person name="Hutchinson M.I."/>
            <person name="Powell A.J."/>
            <person name="Barry K."/>
            <person name="Miller A.N."/>
            <person name="Grigoriev I.V."/>
            <person name="Debuchy R."/>
            <person name="Gladieux P."/>
            <person name="Thoren M.H."/>
            <person name="Johannesson H."/>
        </authorList>
    </citation>
    <scope>NUCLEOTIDE SEQUENCE</scope>
    <source>
        <strain evidence="4">CBS 892.96</strain>
    </source>
</reference>
<proteinExistence type="predicted"/>
<dbReference type="PANTHER" id="PTHR22935">
    <property type="entry name" value="PENICILLIN-BINDING PROTEIN"/>
    <property type="match status" value="1"/>
</dbReference>
<dbReference type="SUPFAM" id="SSF56601">
    <property type="entry name" value="beta-lactamase/transpeptidase-like"/>
    <property type="match status" value="1"/>
</dbReference>
<accession>A0AAN6W2T0</accession>
<dbReference type="EMBL" id="MU866288">
    <property type="protein sequence ID" value="KAK4174318.1"/>
    <property type="molecule type" value="Genomic_DNA"/>
</dbReference>
<reference evidence="4" key="1">
    <citation type="journal article" date="2023" name="Mol. Phylogenet. Evol.">
        <title>Genome-scale phylogeny and comparative genomics of the fungal order Sordariales.</title>
        <authorList>
            <person name="Hensen N."/>
            <person name="Bonometti L."/>
            <person name="Westerberg I."/>
            <person name="Brannstrom I.O."/>
            <person name="Guillou S."/>
            <person name="Cros-Aarteil S."/>
            <person name="Calhoun S."/>
            <person name="Haridas S."/>
            <person name="Kuo A."/>
            <person name="Mondo S."/>
            <person name="Pangilinan J."/>
            <person name="Riley R."/>
            <person name="LaButti K."/>
            <person name="Andreopoulos B."/>
            <person name="Lipzen A."/>
            <person name="Chen C."/>
            <person name="Yan M."/>
            <person name="Daum C."/>
            <person name="Ng V."/>
            <person name="Clum A."/>
            <person name="Steindorff A."/>
            <person name="Ohm R.A."/>
            <person name="Martin F."/>
            <person name="Silar P."/>
            <person name="Natvig D.O."/>
            <person name="Lalanne C."/>
            <person name="Gautier V."/>
            <person name="Ament-Velasquez S.L."/>
            <person name="Kruys A."/>
            <person name="Hutchinson M.I."/>
            <person name="Powell A.J."/>
            <person name="Barry K."/>
            <person name="Miller A.N."/>
            <person name="Grigoriev I.V."/>
            <person name="Debuchy R."/>
            <person name="Gladieux P."/>
            <person name="Hiltunen Thoren M."/>
            <person name="Johannesson H."/>
        </authorList>
    </citation>
    <scope>NUCLEOTIDE SEQUENCE</scope>
    <source>
        <strain evidence="4">CBS 892.96</strain>
    </source>
</reference>
<name>A0AAN6W2T0_9PEZI</name>
<evidence type="ECO:0000313" key="5">
    <source>
        <dbReference type="Proteomes" id="UP001302321"/>
    </source>
</evidence>
<dbReference type="InterPro" id="IPR012338">
    <property type="entry name" value="Beta-lactam/transpept-like"/>
</dbReference>
<protein>
    <submittedName>
        <fullName evidence="4">Beta-lactamase-like protein-like protein 2</fullName>
    </submittedName>
</protein>
<dbReference type="InterPro" id="IPR058664">
    <property type="entry name" value="ARB_00930-like_C"/>
</dbReference>
<evidence type="ECO:0000259" key="3">
    <source>
        <dbReference type="Pfam" id="PF26335"/>
    </source>
</evidence>
<evidence type="ECO:0000313" key="4">
    <source>
        <dbReference type="EMBL" id="KAK4174318.1"/>
    </source>
</evidence>
<dbReference type="AlphaFoldDB" id="A0AAN6W2T0"/>
<feature type="signal peptide" evidence="1">
    <location>
        <begin position="1"/>
        <end position="23"/>
    </location>
</feature>
<sequence length="578" mass="62966">MVITKNLLPFALMATFPLSGVESKACPPLGAVLPPPRQPSKEFAVIEAVKSLKATFDKVTSRYNASAVSIGVQSIYEDIPFVDLHYTPPIKNKNSTETVTADTVYRIGSCTKVFTVLALLQQKNIRWDEPVTKYLPELKRNQAEGTDIEAVHWDSVTIGALASHISGIGRDLAFDLANFPVPFFQAEKMGLQPLDDKARANHCSGLGVTKACSKQDVLKNMPLRHPQYASYTAPLYSNVGITLLGLVVEKVTNKSLDQLLKEKVLRPTGMQKTSLNEPPVSDNEGFIPANDPTWSTKTGVFASSGGMYSSTSDMLSFGSAILSHKLLSPLATRKWLSPTSFTSSRGHVLGAPWEIQRADRLAPDGRIVDIYAKAGDLGQYHSMFALIPDYGIVVSVMTAGKEVSDEFFVQSHLVSQTLKAVIPALDAVTKEEAKKDFAGVYQDKESDSVVELAVDNGPGLAIKEWTVKGFNVLGNFTFYNIAASGKKLPGIARLYPSNLEAGSQKAWRMVFDQVDDERGEAFDEAAAYPDARCVNWGTMDRFNYNFAGLEEFVITVGRDGAAESLSPVGFGVTLTKQK</sequence>
<dbReference type="Pfam" id="PF26335">
    <property type="entry name" value="ARB_00930_C"/>
    <property type="match status" value="1"/>
</dbReference>
<organism evidence="4 5">
    <name type="scientific">Triangularia setosa</name>
    <dbReference type="NCBI Taxonomy" id="2587417"/>
    <lineage>
        <taxon>Eukaryota</taxon>
        <taxon>Fungi</taxon>
        <taxon>Dikarya</taxon>
        <taxon>Ascomycota</taxon>
        <taxon>Pezizomycotina</taxon>
        <taxon>Sordariomycetes</taxon>
        <taxon>Sordariomycetidae</taxon>
        <taxon>Sordariales</taxon>
        <taxon>Podosporaceae</taxon>
        <taxon>Triangularia</taxon>
    </lineage>
</organism>
<dbReference type="PANTHER" id="PTHR22935:SF97">
    <property type="entry name" value="BETA-LACTAMASE-RELATED DOMAIN-CONTAINING PROTEIN"/>
    <property type="match status" value="1"/>
</dbReference>
<comment type="caution">
    <text evidence="4">The sequence shown here is derived from an EMBL/GenBank/DDBJ whole genome shotgun (WGS) entry which is preliminary data.</text>
</comment>
<evidence type="ECO:0000256" key="1">
    <source>
        <dbReference type="SAM" id="SignalP"/>
    </source>
</evidence>
<feature type="domain" description="Beta-lactamase-related" evidence="2">
    <location>
        <begin position="91"/>
        <end position="406"/>
    </location>
</feature>
<dbReference type="InterPro" id="IPR001466">
    <property type="entry name" value="Beta-lactam-related"/>
</dbReference>
<dbReference type="InterPro" id="IPR051478">
    <property type="entry name" value="Beta-lactamase-like_AB/R"/>
</dbReference>
<dbReference type="Proteomes" id="UP001302321">
    <property type="component" value="Unassembled WGS sequence"/>
</dbReference>